<reference evidence="1" key="1">
    <citation type="submission" date="2019-08" db="EMBL/GenBank/DDBJ databases">
        <authorList>
            <person name="Kucharzyk K."/>
            <person name="Murdoch R.W."/>
            <person name="Higgins S."/>
            <person name="Loffler F."/>
        </authorList>
    </citation>
    <scope>NUCLEOTIDE SEQUENCE</scope>
</reference>
<evidence type="ECO:0000313" key="1">
    <source>
        <dbReference type="EMBL" id="MPM87339.1"/>
    </source>
</evidence>
<accession>A0A645DDM0</accession>
<name>A0A645DDM0_9ZZZZ</name>
<proteinExistence type="predicted"/>
<dbReference type="AlphaFoldDB" id="A0A645DDM0"/>
<dbReference type="EMBL" id="VSSQ01035180">
    <property type="protein sequence ID" value="MPM87339.1"/>
    <property type="molecule type" value="Genomic_DNA"/>
</dbReference>
<organism evidence="1">
    <name type="scientific">bioreactor metagenome</name>
    <dbReference type="NCBI Taxonomy" id="1076179"/>
    <lineage>
        <taxon>unclassified sequences</taxon>
        <taxon>metagenomes</taxon>
        <taxon>ecological metagenomes</taxon>
    </lineage>
</organism>
<gene>
    <name evidence="1" type="ORF">SDC9_134435</name>
</gene>
<sequence length="84" mass="9096">MINAFGYAVQRLIADHSIVDIVQMIEDLASSSGSSEMEDFFLISRWGGVCVNAEKERPTIVASVPAQKSAAERLVSVIRNGALE</sequence>
<comment type="caution">
    <text evidence="1">The sequence shown here is derived from an EMBL/GenBank/DDBJ whole genome shotgun (WGS) entry which is preliminary data.</text>
</comment>
<protein>
    <submittedName>
        <fullName evidence="1">Uncharacterized protein</fullName>
    </submittedName>
</protein>